<dbReference type="Proteomes" id="UP000095759">
    <property type="component" value="Unassembled WGS sequence"/>
</dbReference>
<comment type="caution">
    <text evidence="2">The sequence shown here is derived from an EMBL/GenBank/DDBJ whole genome shotgun (WGS) entry which is preliminary data.</text>
</comment>
<proteinExistence type="predicted"/>
<evidence type="ECO:0000256" key="1">
    <source>
        <dbReference type="SAM" id="MobiDB-lite"/>
    </source>
</evidence>
<name>A0A1E5NYJ7_9ACTN</name>
<protein>
    <submittedName>
        <fullName evidence="2">Uncharacterized protein</fullName>
    </submittedName>
</protein>
<gene>
    <name evidence="2" type="ORF">AS594_38100</name>
</gene>
<dbReference type="AlphaFoldDB" id="A0A1E5NYJ7"/>
<accession>A0A1E5NYJ7</accession>
<evidence type="ECO:0000313" key="3">
    <source>
        <dbReference type="Proteomes" id="UP000095759"/>
    </source>
</evidence>
<dbReference type="EMBL" id="MEHJ01000002">
    <property type="protein sequence ID" value="OEJ21395.1"/>
    <property type="molecule type" value="Genomic_DNA"/>
</dbReference>
<evidence type="ECO:0000313" key="2">
    <source>
        <dbReference type="EMBL" id="OEJ21395.1"/>
    </source>
</evidence>
<keyword evidence="3" id="KW-1185">Reference proteome</keyword>
<feature type="region of interest" description="Disordered" evidence="1">
    <location>
        <begin position="91"/>
        <end position="119"/>
    </location>
</feature>
<reference evidence="2 3" key="1">
    <citation type="submission" date="2016-08" db="EMBL/GenBank/DDBJ databases">
        <title>Complete genome sequence of Streptomyces agglomeratus strain 6-3-2, a novel anti-MRSA actinomycete isolated from Wuli of Tebit, China.</title>
        <authorList>
            <person name="Chen X."/>
        </authorList>
    </citation>
    <scope>NUCLEOTIDE SEQUENCE [LARGE SCALE GENOMIC DNA]</scope>
    <source>
        <strain evidence="2 3">6-3-2</strain>
    </source>
</reference>
<organism evidence="2 3">
    <name type="scientific">Streptomyces agglomeratus</name>
    <dbReference type="NCBI Taxonomy" id="285458"/>
    <lineage>
        <taxon>Bacteria</taxon>
        <taxon>Bacillati</taxon>
        <taxon>Actinomycetota</taxon>
        <taxon>Actinomycetes</taxon>
        <taxon>Kitasatosporales</taxon>
        <taxon>Streptomycetaceae</taxon>
        <taxon>Streptomyces</taxon>
    </lineage>
</organism>
<sequence>MIDIAESTEGLSKAIGAAGLLTGVSPSGNTDTAGMPDLGLSQRALREVHGRLDELTTLVTERLTTARPTGQAEWSTVRYIVNQVVDELRREPLPTASGTADDNGLSDGGTLERAPTNTEQQPICTNAIRHLVDELATVGGRLGEIALKLAPPYWSEEEALDNILTLFADDIGSDPDTVLALRRYALTGDRRALEGTWL</sequence>